<evidence type="ECO:0000313" key="2">
    <source>
        <dbReference type="Proteomes" id="UP000634136"/>
    </source>
</evidence>
<gene>
    <name evidence="1" type="ORF">G2W53_008058</name>
</gene>
<accession>A0A835CEA9</accession>
<sequence>MGDQDVSRYHHQHLGPIIVMHSKKDKRRNCRLWSSFIQRGINQFDPIVGKVTAHSDHWEDTFLKGCVILFKYFTTKVSLQSLSVLRIRSLSTS</sequence>
<proteinExistence type="predicted"/>
<reference evidence="1" key="1">
    <citation type="submission" date="2020-09" db="EMBL/GenBank/DDBJ databases">
        <title>Genome-Enabled Discovery of Anthraquinone Biosynthesis in Senna tora.</title>
        <authorList>
            <person name="Kang S.-H."/>
            <person name="Pandey R.P."/>
            <person name="Lee C.-M."/>
            <person name="Sim J.-S."/>
            <person name="Jeong J.-T."/>
            <person name="Choi B.-S."/>
            <person name="Jung M."/>
            <person name="Ginzburg D."/>
            <person name="Zhao K."/>
            <person name="Won S.Y."/>
            <person name="Oh T.-J."/>
            <person name="Yu Y."/>
            <person name="Kim N.-H."/>
            <person name="Lee O.R."/>
            <person name="Lee T.-H."/>
            <person name="Bashyal P."/>
            <person name="Kim T.-S."/>
            <person name="Lee W.-H."/>
            <person name="Kawkins C."/>
            <person name="Kim C.-K."/>
            <person name="Kim J.S."/>
            <person name="Ahn B.O."/>
            <person name="Rhee S.Y."/>
            <person name="Sohng J.K."/>
        </authorList>
    </citation>
    <scope>NUCLEOTIDE SEQUENCE</scope>
    <source>
        <tissue evidence="1">Leaf</tissue>
    </source>
</reference>
<keyword evidence="2" id="KW-1185">Reference proteome</keyword>
<dbReference type="AlphaFoldDB" id="A0A835CEA9"/>
<protein>
    <submittedName>
        <fullName evidence="1">Uncharacterized protein</fullName>
    </submittedName>
</protein>
<dbReference type="Proteomes" id="UP000634136">
    <property type="component" value="Unassembled WGS sequence"/>
</dbReference>
<organism evidence="1 2">
    <name type="scientific">Senna tora</name>
    <dbReference type="NCBI Taxonomy" id="362788"/>
    <lineage>
        <taxon>Eukaryota</taxon>
        <taxon>Viridiplantae</taxon>
        <taxon>Streptophyta</taxon>
        <taxon>Embryophyta</taxon>
        <taxon>Tracheophyta</taxon>
        <taxon>Spermatophyta</taxon>
        <taxon>Magnoliopsida</taxon>
        <taxon>eudicotyledons</taxon>
        <taxon>Gunneridae</taxon>
        <taxon>Pentapetalae</taxon>
        <taxon>rosids</taxon>
        <taxon>fabids</taxon>
        <taxon>Fabales</taxon>
        <taxon>Fabaceae</taxon>
        <taxon>Caesalpinioideae</taxon>
        <taxon>Cassia clade</taxon>
        <taxon>Senna</taxon>
    </lineage>
</organism>
<evidence type="ECO:0000313" key="1">
    <source>
        <dbReference type="EMBL" id="KAF7839576.1"/>
    </source>
</evidence>
<dbReference type="EMBL" id="JAAIUW010000003">
    <property type="protein sequence ID" value="KAF7839576.1"/>
    <property type="molecule type" value="Genomic_DNA"/>
</dbReference>
<name>A0A835CEA9_9FABA</name>
<comment type="caution">
    <text evidence="1">The sequence shown here is derived from an EMBL/GenBank/DDBJ whole genome shotgun (WGS) entry which is preliminary data.</text>
</comment>